<dbReference type="NCBIfam" id="TIGR01769">
    <property type="entry name" value="GGGP"/>
    <property type="match status" value="1"/>
</dbReference>
<proteinExistence type="predicted"/>
<dbReference type="SUPFAM" id="SSF51395">
    <property type="entry name" value="FMN-linked oxidoreductases"/>
    <property type="match status" value="1"/>
</dbReference>
<name>A0ABX0UGS9_9FLAO</name>
<dbReference type="NCBIfam" id="TIGR01768">
    <property type="entry name" value="GGGP-family"/>
    <property type="match status" value="1"/>
</dbReference>
<evidence type="ECO:0000256" key="10">
    <source>
        <dbReference type="NCBIfam" id="TIGR01769"/>
    </source>
</evidence>
<dbReference type="Proteomes" id="UP000745859">
    <property type="component" value="Unassembled WGS sequence"/>
</dbReference>
<evidence type="ECO:0000256" key="3">
    <source>
        <dbReference type="ARBA" id="ARBA00022679"/>
    </source>
</evidence>
<keyword evidence="8" id="KW-1208">Phospholipid metabolism</keyword>
<evidence type="ECO:0000256" key="7">
    <source>
        <dbReference type="ARBA" id="ARBA00023209"/>
    </source>
</evidence>
<keyword evidence="12" id="KW-1185">Reference proteome</keyword>
<comment type="caution">
    <text evidence="11">The sequence shown here is derived from an EMBL/GenBank/DDBJ whole genome shotgun (WGS) entry which is preliminary data.</text>
</comment>
<gene>
    <name evidence="11" type="ORF">FHR24_002701</name>
</gene>
<dbReference type="EMBL" id="JAASQL010000005">
    <property type="protein sequence ID" value="NIJ46217.1"/>
    <property type="molecule type" value="Genomic_DNA"/>
</dbReference>
<evidence type="ECO:0000256" key="9">
    <source>
        <dbReference type="ARBA" id="ARBA00047288"/>
    </source>
</evidence>
<evidence type="ECO:0000256" key="1">
    <source>
        <dbReference type="ARBA" id="ARBA00012676"/>
    </source>
</evidence>
<evidence type="ECO:0000256" key="6">
    <source>
        <dbReference type="ARBA" id="ARBA00023098"/>
    </source>
</evidence>
<evidence type="ECO:0000256" key="5">
    <source>
        <dbReference type="ARBA" id="ARBA00022842"/>
    </source>
</evidence>
<evidence type="ECO:0000313" key="12">
    <source>
        <dbReference type="Proteomes" id="UP000745859"/>
    </source>
</evidence>
<keyword evidence="6" id="KW-0443">Lipid metabolism</keyword>
<dbReference type="Pfam" id="PF01884">
    <property type="entry name" value="PcrB"/>
    <property type="match status" value="1"/>
</dbReference>
<evidence type="ECO:0000256" key="2">
    <source>
        <dbReference type="ARBA" id="ARBA00022516"/>
    </source>
</evidence>
<keyword evidence="4" id="KW-0479">Metal-binding</keyword>
<protein>
    <recommendedName>
        <fullName evidence="1 10">Phosphoglycerol geranylgeranyltransferase</fullName>
        <ecNumber evidence="1 10">2.5.1.41</ecNumber>
    </recommendedName>
</protein>
<dbReference type="InterPro" id="IPR038597">
    <property type="entry name" value="GGGP/HepGP_synthase_sf"/>
</dbReference>
<dbReference type="InterPro" id="IPR008205">
    <property type="entry name" value="GGGP_HepGP_synthase"/>
</dbReference>
<keyword evidence="7" id="KW-0594">Phospholipid biosynthesis</keyword>
<dbReference type="EC" id="2.5.1.41" evidence="1 10"/>
<keyword evidence="3 11" id="KW-0808">Transferase</keyword>
<evidence type="ECO:0000313" key="11">
    <source>
        <dbReference type="EMBL" id="NIJ46217.1"/>
    </source>
</evidence>
<keyword evidence="5" id="KW-0460">Magnesium</keyword>
<dbReference type="InterPro" id="IPR010946">
    <property type="entry name" value="GGGP_synth"/>
</dbReference>
<dbReference type="GO" id="GO:0016740">
    <property type="term" value="F:transferase activity"/>
    <property type="evidence" value="ECO:0007669"/>
    <property type="project" value="UniProtKB-KW"/>
</dbReference>
<accession>A0ABX0UGS9</accession>
<comment type="catalytic activity">
    <reaction evidence="9">
        <text>sn-glycerol 1-phosphate + (2E,6E,10E)-geranylgeranyl diphosphate = sn-3-O-(geranylgeranyl)glycerol 1-phosphate + diphosphate</text>
        <dbReference type="Rhea" id="RHEA:23404"/>
        <dbReference type="ChEBI" id="CHEBI:33019"/>
        <dbReference type="ChEBI" id="CHEBI:57677"/>
        <dbReference type="ChEBI" id="CHEBI:57685"/>
        <dbReference type="ChEBI" id="CHEBI:58756"/>
        <dbReference type="EC" id="2.5.1.41"/>
    </reaction>
</comment>
<reference evidence="11 12" key="1">
    <citation type="submission" date="2020-03" db="EMBL/GenBank/DDBJ databases">
        <title>Genomic Encyclopedia of Type Strains, Phase IV (KMG-IV): sequencing the most valuable type-strain genomes for metagenomic binning, comparative biology and taxonomic classification.</title>
        <authorList>
            <person name="Goeker M."/>
        </authorList>
    </citation>
    <scope>NUCLEOTIDE SEQUENCE [LARGE SCALE GENOMIC DNA]</scope>
    <source>
        <strain evidence="11 12">DSM 101599</strain>
    </source>
</reference>
<sequence>MNILNILETAKKKGQKLISVLIDPDKTLVEEVPSICSRINNAPIDFIFLGGSTVNKDKTEIIAKEIQKHTSVSIVLFPGDYTHLTNYANAVLLLNLISGNNPEYLINQQVKAIPFLQKSNLEIISTGYVLVDGETTTSTIKVTQTTAIPQQDKEKITHTCVAGQYMGQHVLYLEAGSGATQPVGKDVVNAVFNSVNIPIIVGGGIRSLKKITEIHMAGATLVVIGTAFEKNNIFK</sequence>
<keyword evidence="2" id="KW-0444">Lipid biosynthesis</keyword>
<dbReference type="Gene3D" id="3.20.20.390">
    <property type="entry name" value="FMN-linked oxidoreductases"/>
    <property type="match status" value="1"/>
</dbReference>
<evidence type="ECO:0000256" key="4">
    <source>
        <dbReference type="ARBA" id="ARBA00022723"/>
    </source>
</evidence>
<evidence type="ECO:0000256" key="8">
    <source>
        <dbReference type="ARBA" id="ARBA00023264"/>
    </source>
</evidence>
<organism evidence="11 12">
    <name type="scientific">Wenyingzhuangia heitensis</name>
    <dbReference type="NCBI Taxonomy" id="1487859"/>
    <lineage>
        <taxon>Bacteria</taxon>
        <taxon>Pseudomonadati</taxon>
        <taxon>Bacteroidota</taxon>
        <taxon>Flavobacteriia</taxon>
        <taxon>Flavobacteriales</taxon>
        <taxon>Flavobacteriaceae</taxon>
        <taxon>Wenyingzhuangia</taxon>
    </lineage>
</organism>
<dbReference type="RefSeq" id="WP_167189866.1">
    <property type="nucleotide sequence ID" value="NZ_JAASQL010000005.1"/>
</dbReference>